<dbReference type="PATRIC" id="fig|299146.4.peg.6023"/>
<dbReference type="GO" id="GO:0016757">
    <property type="term" value="F:glycosyltransferase activity"/>
    <property type="evidence" value="ECO:0007669"/>
    <property type="project" value="UniProtKB-KW"/>
</dbReference>
<accession>A0A1A9AFX4</accession>
<evidence type="ECO:0000256" key="2">
    <source>
        <dbReference type="ARBA" id="ARBA00022676"/>
    </source>
</evidence>
<feature type="compositionally biased region" description="Basic and acidic residues" evidence="4">
    <location>
        <begin position="22"/>
        <end position="31"/>
    </location>
</feature>
<evidence type="ECO:0000256" key="3">
    <source>
        <dbReference type="ARBA" id="ARBA00022679"/>
    </source>
</evidence>
<organism evidence="7 8">
    <name type="scientific">Micromonospora narathiwatensis</name>
    <dbReference type="NCBI Taxonomy" id="299146"/>
    <lineage>
        <taxon>Bacteria</taxon>
        <taxon>Bacillati</taxon>
        <taxon>Actinomycetota</taxon>
        <taxon>Actinomycetes</taxon>
        <taxon>Micromonosporales</taxon>
        <taxon>Micromonosporaceae</taxon>
        <taxon>Micromonospora</taxon>
    </lineage>
</organism>
<dbReference type="Pfam" id="PF00535">
    <property type="entry name" value="Glycos_transf_2"/>
    <property type="match status" value="1"/>
</dbReference>
<keyword evidence="2" id="KW-0328">Glycosyltransferase</keyword>
<feature type="region of interest" description="Disordered" evidence="4">
    <location>
        <begin position="1"/>
        <end position="42"/>
    </location>
</feature>
<keyword evidence="5" id="KW-0472">Membrane</keyword>
<dbReference type="PANTHER" id="PTHR43630:SF1">
    <property type="entry name" value="POLY-BETA-1,6-N-ACETYL-D-GLUCOSAMINE SYNTHASE"/>
    <property type="match status" value="1"/>
</dbReference>
<dbReference type="AlphaFoldDB" id="A0A1A9AFX4"/>
<feature type="transmembrane region" description="Helical" evidence="5">
    <location>
        <begin position="334"/>
        <end position="353"/>
    </location>
</feature>
<gene>
    <name evidence="7" type="ORF">GA0070621_5837</name>
</gene>
<dbReference type="InterPro" id="IPR029044">
    <property type="entry name" value="Nucleotide-diphossugar_trans"/>
</dbReference>
<feature type="transmembrane region" description="Helical" evidence="5">
    <location>
        <begin position="308"/>
        <end position="328"/>
    </location>
</feature>
<evidence type="ECO:0000313" key="8">
    <source>
        <dbReference type="Proteomes" id="UP000198765"/>
    </source>
</evidence>
<dbReference type="InterPro" id="IPR001173">
    <property type="entry name" value="Glyco_trans_2-like"/>
</dbReference>
<evidence type="ECO:0000313" key="7">
    <source>
        <dbReference type="EMBL" id="SBT55005.1"/>
    </source>
</evidence>
<keyword evidence="3 7" id="KW-0808">Transferase</keyword>
<feature type="domain" description="Glycosyltransferase 2-like" evidence="6">
    <location>
        <begin position="52"/>
        <end position="211"/>
    </location>
</feature>
<reference evidence="7 8" key="1">
    <citation type="submission" date="2016-06" db="EMBL/GenBank/DDBJ databases">
        <authorList>
            <person name="Kjaerup R.B."/>
            <person name="Dalgaard T.S."/>
            <person name="Juul-Madsen H.R."/>
        </authorList>
    </citation>
    <scope>NUCLEOTIDE SEQUENCE [LARGE SCALE GENOMIC DNA]</scope>
    <source>
        <strain evidence="7 8">DSM 45248</strain>
    </source>
</reference>
<comment type="similarity">
    <text evidence="1">Belongs to the glycosyltransferase 2 family.</text>
</comment>
<protein>
    <submittedName>
        <fullName evidence="7">Glycosyltransferase, catalytic subunit of cellulose synthase and poly-beta-1,6-N-acetylglucosamine synthase</fullName>
    </submittedName>
</protein>
<proteinExistence type="inferred from homology"/>
<keyword evidence="8" id="KW-1185">Reference proteome</keyword>
<name>A0A1A9AFX4_9ACTN</name>
<evidence type="ECO:0000256" key="5">
    <source>
        <dbReference type="SAM" id="Phobius"/>
    </source>
</evidence>
<evidence type="ECO:0000256" key="1">
    <source>
        <dbReference type="ARBA" id="ARBA00006739"/>
    </source>
</evidence>
<keyword evidence="5" id="KW-0812">Transmembrane</keyword>
<dbReference type="CDD" id="cd06423">
    <property type="entry name" value="CESA_like"/>
    <property type="match status" value="1"/>
</dbReference>
<dbReference type="SUPFAM" id="SSF53448">
    <property type="entry name" value="Nucleotide-diphospho-sugar transferases"/>
    <property type="match status" value="1"/>
</dbReference>
<evidence type="ECO:0000259" key="6">
    <source>
        <dbReference type="Pfam" id="PF00535"/>
    </source>
</evidence>
<dbReference type="Gene3D" id="3.90.550.10">
    <property type="entry name" value="Spore Coat Polysaccharide Biosynthesis Protein SpsA, Chain A"/>
    <property type="match status" value="1"/>
</dbReference>
<evidence type="ECO:0000256" key="4">
    <source>
        <dbReference type="SAM" id="MobiDB-lite"/>
    </source>
</evidence>
<dbReference type="EMBL" id="LT594324">
    <property type="protein sequence ID" value="SBT55005.1"/>
    <property type="molecule type" value="Genomic_DNA"/>
</dbReference>
<sequence>MSTDRPDRVMPAYRGRHRRRGRDGDRRDAGRSTRTNAAAARGSARLPGELYVLVPAHNEAEGISESVTALLRQTYQPDLVVVVADNCRDATASLAARAGARVFTTRGNQHKKAGALNQALARLLPELTADDYVMVVDADSVLDPDFLNHAVAKLSADRRLGAVGGVFRGSSGSGFVGHLQRNEYMRYARDVARLNGKCLVVTGTAAVFRAGTLMEVSAARLSGQLPAGDGVGGVYDTTVLTEDNEMTFALRHLGYTVLSPKECSLVTEVMTTWGDLWRQRLRWKRGAVENCLQYGLTRVTWPYWGRQLVTLLGVLTTFAYLGSLVYSVAVLGGIHIQPFWMAVTGIFVVERVVTIRYRGWKYMLASATMYELVLDIFLQFVHAKAYADSVFRRERNW</sequence>
<keyword evidence="5" id="KW-1133">Transmembrane helix</keyword>
<dbReference type="Proteomes" id="UP000198765">
    <property type="component" value="Chromosome I"/>
</dbReference>
<dbReference type="PANTHER" id="PTHR43630">
    <property type="entry name" value="POLY-BETA-1,6-N-ACETYL-D-GLUCOSAMINE SYNTHASE"/>
    <property type="match status" value="1"/>
</dbReference>